<gene>
    <name evidence="4" type="ORF">N24_1889</name>
</gene>
<sequence>MANDFIEPNDAPDAPDNGDSGGSGFVDEAKDKTRSAAQGLGYGALRVGFGTAALAANGARSMGNLAKNLWTRMMGLALSAGTGISAATGGMITARAGAMLAGTGSVLSSVTTIALIVSMIVVPAGRKDGIIELCETPVTTNPFTIDAGDMTENAKLVYGALSYLGMNDQNIAGILGNFETESGIDPTSVEGIFDEPNTIGPRKRAAWDKNFEPQPMGIGLGQWTAGRTQMLLDFAADRNRDWHYIDVQLAFAIGGDNESDRKVFLEMVDNKNASSNSPTAASEYFLREWERPADVPGNAPIRAEQASKWYAQMGGWQKNSTLGESVISMADGAAAKATARDEQDALNDCPEEDRTSGGNTSAAEAMVTISHPYLADSRGNDGTDIYRYIHDEVLTGDPYYASCDRGVATAIRWSGTDDTFPAGPTAAQYEYVVGTGSSRWEEIGNLATMSESDLLPGDVLLGAPNHVAMYVSNEVVVDMLGPGNSEPNAAIGHASLNDRSPALDTLSLDGWGVNFKVFRNTKSETNSVFSGVQIPAGKEIGEMTNPTMTTPSG</sequence>
<dbReference type="Gene3D" id="1.10.530.10">
    <property type="match status" value="1"/>
</dbReference>
<name>A0A160PT42_9CORY</name>
<feature type="transmembrane region" description="Helical" evidence="2">
    <location>
        <begin position="69"/>
        <end position="92"/>
    </location>
</feature>
<dbReference type="KEGG" id="csur:N24_1889"/>
<feature type="region of interest" description="Disordered" evidence="1">
    <location>
        <begin position="1"/>
        <end position="27"/>
    </location>
</feature>
<evidence type="ECO:0000259" key="3">
    <source>
        <dbReference type="Pfam" id="PF18013"/>
    </source>
</evidence>
<keyword evidence="2" id="KW-1133">Transmembrane helix</keyword>
<keyword evidence="2" id="KW-0812">Transmembrane</keyword>
<feature type="compositionally biased region" description="Low complexity" evidence="1">
    <location>
        <begin position="9"/>
        <end position="18"/>
    </location>
</feature>
<dbReference type="Proteomes" id="UP000218244">
    <property type="component" value="Chromosome"/>
</dbReference>
<keyword evidence="2" id="KW-0472">Membrane</keyword>
<evidence type="ECO:0000313" key="5">
    <source>
        <dbReference type="Proteomes" id="UP000218244"/>
    </source>
</evidence>
<dbReference type="RefSeq" id="WP_096456450.1">
    <property type="nucleotide sequence ID" value="NZ_AP017369.1"/>
</dbReference>
<evidence type="ECO:0000313" key="4">
    <source>
        <dbReference type="EMBL" id="BAU96151.1"/>
    </source>
</evidence>
<keyword evidence="5" id="KW-1185">Reference proteome</keyword>
<dbReference type="Pfam" id="PF18013">
    <property type="entry name" value="Phage_lysozyme2"/>
    <property type="match status" value="1"/>
</dbReference>
<dbReference type="InterPro" id="IPR041219">
    <property type="entry name" value="Phage_lysozyme2"/>
</dbReference>
<organism evidence="4 5">
    <name type="scientific">Corynebacterium suranareeae</name>
    <dbReference type="NCBI Taxonomy" id="2506452"/>
    <lineage>
        <taxon>Bacteria</taxon>
        <taxon>Bacillati</taxon>
        <taxon>Actinomycetota</taxon>
        <taxon>Actinomycetes</taxon>
        <taxon>Mycobacteriales</taxon>
        <taxon>Corynebacteriaceae</taxon>
        <taxon>Corynebacterium</taxon>
    </lineage>
</organism>
<protein>
    <recommendedName>
        <fullName evidence="3">Phage tail lysozyme domain-containing protein</fullName>
    </recommendedName>
</protein>
<evidence type="ECO:0000256" key="1">
    <source>
        <dbReference type="SAM" id="MobiDB-lite"/>
    </source>
</evidence>
<evidence type="ECO:0000256" key="2">
    <source>
        <dbReference type="SAM" id="Phobius"/>
    </source>
</evidence>
<reference evidence="4 5" key="1">
    <citation type="submission" date="2016-02" db="EMBL/GenBank/DDBJ databases">
        <title>Corynebacterium glutamicum N24 whole genome sequencing project.</title>
        <authorList>
            <person name="Matsutani M."/>
            <person name="Nangtapong N."/>
            <person name="Yakushi T."/>
            <person name="Matsushita K."/>
        </authorList>
    </citation>
    <scope>NUCLEOTIDE SEQUENCE [LARGE SCALE GENOMIC DNA]</scope>
    <source>
        <strain evidence="4 5">N24</strain>
    </source>
</reference>
<proteinExistence type="predicted"/>
<feature type="transmembrane region" description="Helical" evidence="2">
    <location>
        <begin position="98"/>
        <end position="122"/>
    </location>
</feature>
<feature type="domain" description="Phage tail lysozyme" evidence="3">
    <location>
        <begin position="152"/>
        <end position="313"/>
    </location>
</feature>
<dbReference type="AlphaFoldDB" id="A0A160PT42"/>
<accession>A0A160PT42</accession>
<dbReference type="EMBL" id="AP017369">
    <property type="protein sequence ID" value="BAU96151.1"/>
    <property type="molecule type" value="Genomic_DNA"/>
</dbReference>